<dbReference type="Proteomes" id="UP000324222">
    <property type="component" value="Unassembled WGS sequence"/>
</dbReference>
<dbReference type="EMBL" id="VSRR010069465">
    <property type="protein sequence ID" value="MPC85758.1"/>
    <property type="molecule type" value="Genomic_DNA"/>
</dbReference>
<dbReference type="AlphaFoldDB" id="A0A5B7IYP2"/>
<evidence type="ECO:0000313" key="3">
    <source>
        <dbReference type="Proteomes" id="UP000324222"/>
    </source>
</evidence>
<organism evidence="2 3">
    <name type="scientific">Portunus trituberculatus</name>
    <name type="common">Swimming crab</name>
    <name type="synonym">Neptunus trituberculatus</name>
    <dbReference type="NCBI Taxonomy" id="210409"/>
    <lineage>
        <taxon>Eukaryota</taxon>
        <taxon>Metazoa</taxon>
        <taxon>Ecdysozoa</taxon>
        <taxon>Arthropoda</taxon>
        <taxon>Crustacea</taxon>
        <taxon>Multicrustacea</taxon>
        <taxon>Malacostraca</taxon>
        <taxon>Eumalacostraca</taxon>
        <taxon>Eucarida</taxon>
        <taxon>Decapoda</taxon>
        <taxon>Pleocyemata</taxon>
        <taxon>Brachyura</taxon>
        <taxon>Eubrachyura</taxon>
        <taxon>Portunoidea</taxon>
        <taxon>Portunidae</taxon>
        <taxon>Portuninae</taxon>
        <taxon>Portunus</taxon>
    </lineage>
</organism>
<name>A0A5B7IYP2_PORTR</name>
<evidence type="ECO:0000256" key="1">
    <source>
        <dbReference type="SAM" id="MobiDB-lite"/>
    </source>
</evidence>
<feature type="region of interest" description="Disordered" evidence="1">
    <location>
        <begin position="1"/>
        <end position="55"/>
    </location>
</feature>
<evidence type="ECO:0000313" key="2">
    <source>
        <dbReference type="EMBL" id="MPC85758.1"/>
    </source>
</evidence>
<gene>
    <name evidence="2" type="ORF">E2C01_080549</name>
</gene>
<comment type="caution">
    <text evidence="2">The sequence shown here is derived from an EMBL/GenBank/DDBJ whole genome shotgun (WGS) entry which is preliminary data.</text>
</comment>
<keyword evidence="3" id="KW-1185">Reference proteome</keyword>
<proteinExistence type="predicted"/>
<accession>A0A5B7IYP2</accession>
<protein>
    <submittedName>
        <fullName evidence="2">Uncharacterized protein</fullName>
    </submittedName>
</protein>
<reference evidence="2 3" key="1">
    <citation type="submission" date="2019-05" db="EMBL/GenBank/DDBJ databases">
        <title>Another draft genome of Portunus trituberculatus and its Hox gene families provides insights of decapod evolution.</title>
        <authorList>
            <person name="Jeong J.-H."/>
            <person name="Song I."/>
            <person name="Kim S."/>
            <person name="Choi T."/>
            <person name="Kim D."/>
            <person name="Ryu S."/>
            <person name="Kim W."/>
        </authorList>
    </citation>
    <scope>NUCLEOTIDE SEQUENCE [LARGE SCALE GENOMIC DNA]</scope>
    <source>
        <tissue evidence="2">Muscle</tissue>
    </source>
</reference>
<sequence length="97" mass="10858">MAGTDECCHKRPRQAAGVHQKKNELGSRVGSASDARLHHRKIEQKPPWKSGKSNWSVMNSLSAPVNRGERWRGGAKSVLSCSVYFLYTKESEIHDLP</sequence>